<comment type="function">
    <text evidence="1">Serine hydrolase involved in the detoxification of formaldehyde.</text>
</comment>
<feature type="transmembrane region" description="Helical" evidence="12">
    <location>
        <begin position="676"/>
        <end position="695"/>
    </location>
</feature>
<name>A0ABQ7S8X8_9ACAR</name>
<evidence type="ECO:0000256" key="11">
    <source>
        <dbReference type="ARBA" id="ARBA00032082"/>
    </source>
</evidence>
<evidence type="ECO:0000256" key="7">
    <source>
        <dbReference type="ARBA" id="ARBA00022692"/>
    </source>
</evidence>
<dbReference type="EC" id="3.1.2.12" evidence="4"/>
<feature type="transmembrane region" description="Helical" evidence="12">
    <location>
        <begin position="456"/>
        <end position="475"/>
    </location>
</feature>
<evidence type="ECO:0000256" key="6">
    <source>
        <dbReference type="ARBA" id="ARBA00022487"/>
    </source>
</evidence>
<proteinExistence type="inferred from homology"/>
<keyword evidence="8" id="KW-0378">Hydrolase</keyword>
<dbReference type="Pfam" id="PF00756">
    <property type="entry name" value="Esterase"/>
    <property type="match status" value="1"/>
</dbReference>
<feature type="transmembrane region" description="Helical" evidence="12">
    <location>
        <begin position="299"/>
        <end position="316"/>
    </location>
</feature>
<comment type="caution">
    <text evidence="13">The sequence shown here is derived from an EMBL/GenBank/DDBJ whole genome shotgun (WGS) entry which is preliminary data.</text>
</comment>
<organism evidence="13 14">
    <name type="scientific">Fragariocoptes setiger</name>
    <dbReference type="NCBI Taxonomy" id="1670756"/>
    <lineage>
        <taxon>Eukaryota</taxon>
        <taxon>Metazoa</taxon>
        <taxon>Ecdysozoa</taxon>
        <taxon>Arthropoda</taxon>
        <taxon>Chelicerata</taxon>
        <taxon>Arachnida</taxon>
        <taxon>Acari</taxon>
        <taxon>Acariformes</taxon>
        <taxon>Trombidiformes</taxon>
        <taxon>Prostigmata</taxon>
        <taxon>Eupodina</taxon>
        <taxon>Eriophyoidea</taxon>
        <taxon>Phytoptidae</taxon>
        <taxon>Fragariocoptes</taxon>
    </lineage>
</organism>
<protein>
    <recommendedName>
        <fullName evidence="5">S-formylglutathione hydrolase</fullName>
        <ecNumber evidence="4">3.1.2.12</ecNumber>
    </recommendedName>
    <alternativeName>
        <fullName evidence="11">Esterase D</fullName>
    </alternativeName>
</protein>
<comment type="similarity">
    <text evidence="3">Belongs to the esterase D family.</text>
</comment>
<evidence type="ECO:0000256" key="9">
    <source>
        <dbReference type="ARBA" id="ARBA00022989"/>
    </source>
</evidence>
<dbReference type="Gene3D" id="3.40.50.1820">
    <property type="entry name" value="alpha/beta hydrolase"/>
    <property type="match status" value="1"/>
</dbReference>
<dbReference type="Gene3D" id="1.20.1740.10">
    <property type="entry name" value="Amino acid/polyamine transporter I"/>
    <property type="match status" value="1"/>
</dbReference>
<feature type="transmembrane region" description="Helical" evidence="12">
    <location>
        <begin position="600"/>
        <end position="621"/>
    </location>
</feature>
<dbReference type="Proteomes" id="UP000825002">
    <property type="component" value="Unassembled WGS sequence"/>
</dbReference>
<feature type="transmembrane region" description="Helical" evidence="12">
    <location>
        <begin position="359"/>
        <end position="380"/>
    </location>
</feature>
<evidence type="ECO:0000313" key="14">
    <source>
        <dbReference type="Proteomes" id="UP000825002"/>
    </source>
</evidence>
<keyword evidence="9 12" id="KW-1133">Transmembrane helix</keyword>
<keyword evidence="10 12" id="KW-0472">Membrane</keyword>
<keyword evidence="14" id="KW-1185">Reference proteome</keyword>
<evidence type="ECO:0000313" key="13">
    <source>
        <dbReference type="EMBL" id="KAG9509885.1"/>
    </source>
</evidence>
<evidence type="ECO:0000256" key="8">
    <source>
        <dbReference type="ARBA" id="ARBA00022801"/>
    </source>
</evidence>
<dbReference type="InterPro" id="IPR014186">
    <property type="entry name" value="S-formylglutathione_hydrol"/>
</dbReference>
<dbReference type="Pfam" id="PF13520">
    <property type="entry name" value="AA_permease_2"/>
    <property type="match status" value="1"/>
</dbReference>
<gene>
    <name evidence="13" type="primary">SLC7A2</name>
    <name evidence="13" type="ORF">GZH46_01589</name>
</gene>
<accession>A0ABQ7S8X8</accession>
<evidence type="ECO:0000256" key="4">
    <source>
        <dbReference type="ARBA" id="ARBA00012479"/>
    </source>
</evidence>
<dbReference type="InterPro" id="IPR000801">
    <property type="entry name" value="Esterase-like"/>
</dbReference>
<feature type="transmembrane region" description="Helical" evidence="12">
    <location>
        <begin position="328"/>
        <end position="347"/>
    </location>
</feature>
<dbReference type="InterPro" id="IPR029058">
    <property type="entry name" value="AB_hydrolase_fold"/>
</dbReference>
<sequence>MSGPTQITEVSRAKCFNGHQYVYGHSSRTLGCQMKFGVFLPSSVATNPDKKYPVLYFLSGLTCTEQNFITKSGFQKFAEQYEIVVINPDTSPRGCNVPGEEESWDIGTGAGFYVDAQEKPWSDHYRMYSYVSQELLEVAAKNFPIDPERAGVTGHSMGGHGALIMFLKEHARFKSVSAFAPISNPINSSWGKKCFTHYLGTHRQDAWNEYDATELVKNHQYRRSNANILVDVGTEDEWESYLVSDNFPKACREAGQPVTFRKQEGYNHELSLAMRRRKPIQRASGSDTKLDRCLGTFDLTALGVGSTLGLGIYVLAGQAASKKAGPAVIISFIIAAFASILAGLCYAEFGARVPAAGSAYIYSYVSISEIMAFLIGWNLIVEYLIGTASGARGYSGYIDSLFDGKLHACYKDWFPFTIPGTNNYPDLTAAAITILVTILTAVGMKDSSRFNTVFTGINIMVVFYVIIVGSFYANFDNWNIDPATYTYNTSTSMMNDDTSMEDRQKLMGKGGFLPFGFSGVLAGAATCFYGFIGFDVIATTGEEVRNSKRAIPISIVLSLTIILLAYFFVSAIQTLMWPYWEQNKAAPLPYIFEKAGSPTSRYVITIGSLAGLSTSLLGALYPLPRVLYAMSSDGLIFRAFSRVNSRTRTPLFATIISGACAAVMASMFDLEELADMMSIGTLLAYSLVAISVLILRYNHEYPVYSDEIDNCIGLNDVSIVQNSLEQCSTIGHDDNVRKHSRLVQRLLNYPKLSTASKSTTSISCNFIWTVGSSGTMGATIELCRQLLLNVEVIPRNVDPVWNLVMPRSSYILLAWNT</sequence>
<dbReference type="InterPro" id="IPR002293">
    <property type="entry name" value="AA/rel_permease1"/>
</dbReference>
<dbReference type="NCBIfam" id="TIGR02821">
    <property type="entry name" value="fghA_ester_D"/>
    <property type="match status" value="1"/>
</dbReference>
<evidence type="ECO:0000256" key="5">
    <source>
        <dbReference type="ARBA" id="ARBA00016774"/>
    </source>
</evidence>
<evidence type="ECO:0000256" key="10">
    <source>
        <dbReference type="ARBA" id="ARBA00023136"/>
    </source>
</evidence>
<dbReference type="SUPFAM" id="SSF53474">
    <property type="entry name" value="alpha/beta-Hydrolases"/>
    <property type="match status" value="1"/>
</dbReference>
<dbReference type="EMBL" id="JAIFTH010000299">
    <property type="protein sequence ID" value="KAG9509885.1"/>
    <property type="molecule type" value="Genomic_DNA"/>
</dbReference>
<feature type="transmembrane region" description="Helical" evidence="12">
    <location>
        <begin position="651"/>
        <end position="670"/>
    </location>
</feature>
<evidence type="ECO:0000256" key="2">
    <source>
        <dbReference type="ARBA" id="ARBA00004141"/>
    </source>
</evidence>
<reference evidence="13 14" key="1">
    <citation type="submission" date="2020-10" db="EMBL/GenBank/DDBJ databases">
        <authorList>
            <person name="Klimov P.B."/>
            <person name="Dyachkov S.M."/>
            <person name="Chetverikov P.E."/>
        </authorList>
    </citation>
    <scope>NUCLEOTIDE SEQUENCE [LARGE SCALE GENOMIC DNA]</scope>
    <source>
        <strain evidence="13">BMOC 18-1129-001#AD2665</strain>
        <tissue evidence="13">Entire mites</tissue>
    </source>
</reference>
<comment type="subcellular location">
    <subcellularLocation>
        <location evidence="2">Membrane</location>
        <topology evidence="2">Multi-pass membrane protein</topology>
    </subcellularLocation>
</comment>
<dbReference type="PANTHER" id="PTHR43243:SF105">
    <property type="entry name" value="CATIONIC AMINO ACID TRANSPORTER C-TERMINAL DOMAIN-CONTAINING PROTEIN"/>
    <property type="match status" value="1"/>
</dbReference>
<keyword evidence="6" id="KW-0719">Serine esterase</keyword>
<dbReference type="PANTHER" id="PTHR43243">
    <property type="entry name" value="INNER MEMBRANE TRANSPORTER YGJI-RELATED"/>
    <property type="match status" value="1"/>
</dbReference>
<evidence type="ECO:0000256" key="1">
    <source>
        <dbReference type="ARBA" id="ARBA00002608"/>
    </source>
</evidence>
<feature type="transmembrane region" description="Helical" evidence="12">
    <location>
        <begin position="550"/>
        <end position="580"/>
    </location>
</feature>
<evidence type="ECO:0000256" key="3">
    <source>
        <dbReference type="ARBA" id="ARBA00005622"/>
    </source>
</evidence>
<feature type="transmembrane region" description="Helical" evidence="12">
    <location>
        <begin position="515"/>
        <end position="538"/>
    </location>
</feature>
<keyword evidence="7 12" id="KW-0812">Transmembrane</keyword>
<feature type="transmembrane region" description="Helical" evidence="12">
    <location>
        <begin position="427"/>
        <end position="444"/>
    </location>
</feature>
<evidence type="ECO:0000256" key="12">
    <source>
        <dbReference type="SAM" id="Phobius"/>
    </source>
</evidence>